<sequence>MFVCCHHQSHLLIDGDLSLDRILFDPVTESISGMIDFGTSGLGDPACDIAVQLGNRE</sequence>
<comment type="caution">
    <text evidence="2">The sequence shown here is derived from an EMBL/GenBank/DDBJ whole genome shotgun (WGS) entry which is preliminary data.</text>
</comment>
<organism evidence="2 3">
    <name type="scientific">Plectonema radiosum NIES-515</name>
    <dbReference type="NCBI Taxonomy" id="2986073"/>
    <lineage>
        <taxon>Bacteria</taxon>
        <taxon>Bacillati</taxon>
        <taxon>Cyanobacteriota</taxon>
        <taxon>Cyanophyceae</taxon>
        <taxon>Oscillatoriophycideae</taxon>
        <taxon>Oscillatoriales</taxon>
        <taxon>Microcoleaceae</taxon>
        <taxon>Plectonema</taxon>
    </lineage>
</organism>
<dbReference type="Gene3D" id="3.90.1200.10">
    <property type="match status" value="1"/>
</dbReference>
<dbReference type="Pfam" id="PF01636">
    <property type="entry name" value="APH"/>
    <property type="match status" value="1"/>
</dbReference>
<dbReference type="InterPro" id="IPR002575">
    <property type="entry name" value="Aminoglycoside_PTrfase"/>
</dbReference>
<evidence type="ECO:0000313" key="2">
    <source>
        <dbReference type="EMBL" id="MCV3216326.1"/>
    </source>
</evidence>
<proteinExistence type="predicted"/>
<dbReference type="InterPro" id="IPR011009">
    <property type="entry name" value="Kinase-like_dom_sf"/>
</dbReference>
<protein>
    <submittedName>
        <fullName evidence="2">Phosphotransferase</fullName>
    </submittedName>
</protein>
<name>A0ABT3B4M8_9CYAN</name>
<reference evidence="2 3" key="1">
    <citation type="submission" date="2022-10" db="EMBL/GenBank/DDBJ databases">
        <title>Identification of biosynthetic pathway for the production of the potent trypsin inhibitor radiosumin.</title>
        <authorList>
            <person name="Fewer D.P."/>
            <person name="Delbaje E."/>
            <person name="Ouyang X."/>
            <person name="Agostino P.D."/>
            <person name="Wahlsten M."/>
            <person name="Jokela J."/>
            <person name="Permi P."/>
            <person name="Haapaniemi E."/>
            <person name="Koistinen H."/>
        </authorList>
    </citation>
    <scope>NUCLEOTIDE SEQUENCE [LARGE SCALE GENOMIC DNA]</scope>
    <source>
        <strain evidence="2 3">NIES-515</strain>
    </source>
</reference>
<dbReference type="Proteomes" id="UP001526143">
    <property type="component" value="Unassembled WGS sequence"/>
</dbReference>
<keyword evidence="3" id="KW-1185">Reference proteome</keyword>
<evidence type="ECO:0000313" key="3">
    <source>
        <dbReference type="Proteomes" id="UP001526143"/>
    </source>
</evidence>
<dbReference type="SUPFAM" id="SSF56112">
    <property type="entry name" value="Protein kinase-like (PK-like)"/>
    <property type="match status" value="1"/>
</dbReference>
<feature type="domain" description="Aminoglycoside phosphotransferase" evidence="1">
    <location>
        <begin position="15"/>
        <end position="53"/>
    </location>
</feature>
<accession>A0ABT3B4M8</accession>
<evidence type="ECO:0000259" key="1">
    <source>
        <dbReference type="Pfam" id="PF01636"/>
    </source>
</evidence>
<gene>
    <name evidence="2" type="ORF">OGM63_22895</name>
</gene>
<dbReference type="EMBL" id="JAOWRF010000322">
    <property type="protein sequence ID" value="MCV3216326.1"/>
    <property type="molecule type" value="Genomic_DNA"/>
</dbReference>